<evidence type="ECO:0000259" key="2">
    <source>
        <dbReference type="Pfam" id="PF25794"/>
    </source>
</evidence>
<organism evidence="3 4">
    <name type="scientific">Penicillium nalgiovense</name>
    <dbReference type="NCBI Taxonomy" id="60175"/>
    <lineage>
        <taxon>Eukaryota</taxon>
        <taxon>Fungi</taxon>
        <taxon>Dikarya</taxon>
        <taxon>Ascomycota</taxon>
        <taxon>Pezizomycotina</taxon>
        <taxon>Eurotiomycetes</taxon>
        <taxon>Eurotiomycetidae</taxon>
        <taxon>Eurotiales</taxon>
        <taxon>Aspergillaceae</taxon>
        <taxon>Penicillium</taxon>
    </lineage>
</organism>
<dbReference type="PANTHER" id="PTHR32387:SF0">
    <property type="entry name" value="PROTEIN NO VEIN"/>
    <property type="match status" value="1"/>
</dbReference>
<feature type="domain" description="Sacsin/Nov" evidence="2">
    <location>
        <begin position="68"/>
        <end position="154"/>
    </location>
</feature>
<proteinExistence type="predicted"/>
<dbReference type="InterPro" id="IPR036890">
    <property type="entry name" value="HATPase_C_sf"/>
</dbReference>
<dbReference type="Proteomes" id="UP000191691">
    <property type="component" value="Unassembled WGS sequence"/>
</dbReference>
<sequence>MASVVQTPSYDNAISEDAARAIMDDIRILNGGLPEQDWANMSDVGKKSYINLQILAGNGIIHVAKDLYDTDARFIFELIQNADDNKYDIADREGQRKFLHFTLHADRMLVESNEDGFSEQDLRAICSIHQSTKRQAGGYVGHKGIGFKSVFKIARRVHVQSGPFSFSLEHQEGESGLGMVTPSNQPHEVLPETVKTRMTLFLANSADFHLRAQELREIPKTTLLFLRRLDKIEVGIHPPQEPPSYLEFNYEINEQMVTLVKTCDGNRETDRFFIESDTFHNLPQHPSRPNQSTVDVTLAFPVDLLLKPLLESQYVYSFLPMRREGFEFLIQSDFITQASRQGVHQCERNIAIREELSVLFVKAIKRFCERGDSLRFDWVQYLPKGPIHDPFWNAFQESIFTKLRANEILFTQKGRLTYPHCLQYLSSRHCDKNGQPLLDDLAVEIYLSSAYDCAKNKTTLRRLGVTNLSFDAVLGRLGPYLQGPVPRFVQHELGDDWHKRVADLLLRAIETHPRKLGERIKEMNLIPSSHGELLSAAMSTIFFPDDTQGRRIPDDLGVALASRVTECSPAAVKQLIIQRYNRPENVALESSIAHLEYMFFSSDETVQLDNRIYILDKDLTPVYRAFVPYGKDIVVDDLYFETSGKYGTARLQSNHPDAVHIIHEAYLNAVPTEHMRIGLSWLEWLENAALVQYIPRLVHRRTGEMSDLLRKIAKHDPMTFLGLLSTHHIVYMEMLTSKVIDEVKKLEVPCVGGEFELQETYYPSKELKDICHRAGADDQFDLFLDIPDDWPTVGTTGWDFLGQFGVGFTATTTFFVDIFSALEDLEPQDAVQGAMEMYEELHKQFEKDQDKLKKFFTYFELVLIPAVGGIDAEWRELDDCLWEGHPSLRTKRPLRIHKNITNRPHVETLFRNVLCLKDAELQTYIDEIKFYRGKYQMPDPSDQMSNYEQLSDEKGSDNEDSDNEDSDNEDSDNEDSDNEERNMNMFDLDGMYRKIAQMADGNNAASEIRTAFESHQLVYLPSQELWLPPSSCIWAAAPMIGKQYGVSVEYEHLSNFFQDTLHVHVPSAEAYIEQLKALSSSAYTATNDIEEAMHHMNGMYLSEKQMNDLNELAYLPVRYEDGSRHLAHQGDRFFIADRIELESAFMDKVPMLDFTLAQTARLQPFLSSLGLEARYMSRRVKLATEAVDPAIVISSRLTNSFRKRAKYLYRCAINYDAVQLHANQSQVFAQLRTANLYESDGFLKTLVLQHGETEAIVETGNGLVHLEVRDGALQIFIPRNTRDVEKCYRTDLPKVLATYLGIEGDGIHQRFRTVFTTSPTILESVLDDDGVLKISYPDGEGEHPQSPERADSDTISISSHTFSGHSPDENLALTSQSQLRSSAIQESPVISPESSNSRAVRWVSNTDESLSSLISTGSRRHVSYSLAVFGDNELPVTIDQNCYVQALTNATDQARAANFHRTLRTPVTSYWNITSHLPANVFSSISSNRLARDIKVGAMEITSSVLTSILINEGYIPSSPRYQSTPTYYIEVKTTTLLSETPFYMSNSQYARMQSCSLAEQLEVEKIYLIIRVYNIASDEIGMDIYIDPEELRQEETLVFTADAWKVCPGEL</sequence>
<dbReference type="STRING" id="60175.A0A1V6WWH9"/>
<dbReference type="OMA" id="YGYIGAK"/>
<name>A0A1V6WWH9_PENNA</name>
<dbReference type="Gene3D" id="3.30.565.10">
    <property type="entry name" value="Histidine kinase-like ATPase, C-terminal domain"/>
    <property type="match status" value="1"/>
</dbReference>
<feature type="region of interest" description="Disordered" evidence="1">
    <location>
        <begin position="936"/>
        <end position="981"/>
    </location>
</feature>
<evidence type="ECO:0000256" key="1">
    <source>
        <dbReference type="SAM" id="MobiDB-lite"/>
    </source>
</evidence>
<dbReference type="Pfam" id="PF25794">
    <property type="entry name" value="SACS"/>
    <property type="match status" value="1"/>
</dbReference>
<feature type="compositionally biased region" description="Basic and acidic residues" evidence="1">
    <location>
        <begin position="1340"/>
        <end position="1352"/>
    </location>
</feature>
<dbReference type="NCBIfam" id="NF047352">
    <property type="entry name" value="P_loop_sacsin"/>
    <property type="match status" value="1"/>
</dbReference>
<evidence type="ECO:0000313" key="3">
    <source>
        <dbReference type="EMBL" id="OQE67188.1"/>
    </source>
</evidence>
<reference evidence="4" key="1">
    <citation type="journal article" date="2017" name="Nat. Microbiol.">
        <title>Global analysis of biosynthetic gene clusters reveals vast potential of secondary metabolite production in Penicillium species.</title>
        <authorList>
            <person name="Nielsen J.C."/>
            <person name="Grijseels S."/>
            <person name="Prigent S."/>
            <person name="Ji B."/>
            <person name="Dainat J."/>
            <person name="Nielsen K.F."/>
            <person name="Frisvad J.C."/>
            <person name="Workman M."/>
            <person name="Nielsen J."/>
        </authorList>
    </citation>
    <scope>NUCLEOTIDE SEQUENCE [LARGE SCALE GENOMIC DNA]</scope>
    <source>
        <strain evidence="4">IBT 13039</strain>
    </source>
</reference>
<accession>A0A1V6WWH9</accession>
<keyword evidence="4" id="KW-1185">Reference proteome</keyword>
<gene>
    <name evidence="3" type="ORF">PENNAL_c0176G08346</name>
</gene>
<feature type="region of interest" description="Disordered" evidence="1">
    <location>
        <begin position="1333"/>
        <end position="1370"/>
    </location>
</feature>
<dbReference type="InterPro" id="IPR058210">
    <property type="entry name" value="SACS/Nov_dom"/>
</dbReference>
<dbReference type="EMBL" id="MOOB01000176">
    <property type="protein sequence ID" value="OQE67188.1"/>
    <property type="molecule type" value="Genomic_DNA"/>
</dbReference>
<feature type="compositionally biased region" description="Polar residues" evidence="1">
    <location>
        <begin position="1353"/>
        <end position="1364"/>
    </location>
</feature>
<evidence type="ECO:0000313" key="4">
    <source>
        <dbReference type="Proteomes" id="UP000191691"/>
    </source>
</evidence>
<protein>
    <recommendedName>
        <fullName evidence="2">Sacsin/Nov domain-containing protein</fullName>
    </recommendedName>
</protein>
<comment type="caution">
    <text evidence="3">The sequence shown here is derived from an EMBL/GenBank/DDBJ whole genome shotgun (WGS) entry which is preliminary data.</text>
</comment>
<dbReference type="PANTHER" id="PTHR32387">
    <property type="entry name" value="WU:FJ29H11"/>
    <property type="match status" value="1"/>
</dbReference>
<dbReference type="InterPro" id="IPR052957">
    <property type="entry name" value="Auxin_embryo_med"/>
</dbReference>
<feature type="compositionally biased region" description="Acidic residues" evidence="1">
    <location>
        <begin position="958"/>
        <end position="978"/>
    </location>
</feature>
<dbReference type="SUPFAM" id="SSF55874">
    <property type="entry name" value="ATPase domain of HSP90 chaperone/DNA topoisomerase II/histidine kinase"/>
    <property type="match status" value="1"/>
</dbReference>